<sequence length="270" mass="31387">MKHLKYSTTFFITALILTSCGSKKKSIQTTQPYQTKTNVAVTEKSKVYDAVGQVKKPPKNLSQTESYIYQYAEIAKQEMKLFGIPASITLAQGILESGNGQGQLTSRSNNHFGIKCNGWKGAKVYHDDDKDQECFRKYTHAEYSYRDHSLFLFNRSRYAFLFDYDTRDYKAWAKGLKKAGYATDPKYPKKLINLIERYDLNKYDDEVFKSKKNKHKKKRRNLPKENYHHVKKGDTLYSISNRYGISVEDLKKLNKLRGNDIQIGQQLKLK</sequence>
<dbReference type="SMART" id="SM00047">
    <property type="entry name" value="LYZ2"/>
    <property type="match status" value="1"/>
</dbReference>
<dbReference type="GO" id="GO:0042742">
    <property type="term" value="P:defense response to bacterium"/>
    <property type="evidence" value="ECO:0007669"/>
    <property type="project" value="UniProtKB-KW"/>
</dbReference>
<organism evidence="6 7">
    <name type="scientific">Mesohalobacter halotolerans</name>
    <dbReference type="NCBI Taxonomy" id="1883405"/>
    <lineage>
        <taxon>Bacteria</taxon>
        <taxon>Pseudomonadati</taxon>
        <taxon>Bacteroidota</taxon>
        <taxon>Flavobacteriia</taxon>
        <taxon>Flavobacteriales</taxon>
        <taxon>Flavobacteriaceae</taxon>
        <taxon>Mesohalobacter</taxon>
    </lineage>
</organism>
<protein>
    <recommendedName>
        <fullName evidence="4">Peptidoglycan hydrolase</fullName>
    </recommendedName>
</protein>
<dbReference type="PROSITE" id="PS51782">
    <property type="entry name" value="LYSM"/>
    <property type="match status" value="1"/>
</dbReference>
<dbReference type="InterPro" id="IPR002901">
    <property type="entry name" value="MGlyc_endo_b_GlcNAc-like_dom"/>
</dbReference>
<feature type="domain" description="LysM" evidence="5">
    <location>
        <begin position="226"/>
        <end position="269"/>
    </location>
</feature>
<evidence type="ECO:0000256" key="2">
    <source>
        <dbReference type="ARBA" id="ARBA00022638"/>
    </source>
</evidence>
<dbReference type="Pfam" id="PF01832">
    <property type="entry name" value="Glucosaminidase"/>
    <property type="match status" value="1"/>
</dbReference>
<dbReference type="GO" id="GO:0031640">
    <property type="term" value="P:killing of cells of another organism"/>
    <property type="evidence" value="ECO:0007669"/>
    <property type="project" value="UniProtKB-KW"/>
</dbReference>
<reference evidence="6 7" key="1">
    <citation type="submission" date="2019-04" db="EMBL/GenBank/DDBJ databases">
        <title>Psychroflexus halotolerans sp. nov., isolated from a marine solar saltern.</title>
        <authorList>
            <person name="Feng X."/>
        </authorList>
    </citation>
    <scope>NUCLEOTIDE SEQUENCE [LARGE SCALE GENOMIC DNA]</scope>
    <source>
        <strain evidence="6 7">WDS2C27</strain>
    </source>
</reference>
<dbReference type="Pfam" id="PF01476">
    <property type="entry name" value="LysM"/>
    <property type="match status" value="1"/>
</dbReference>
<name>A0A4U5TQ59_9FLAO</name>
<gene>
    <name evidence="6" type="ORF">FCN74_04620</name>
</gene>
<evidence type="ECO:0000313" key="7">
    <source>
        <dbReference type="Proteomes" id="UP000306552"/>
    </source>
</evidence>
<dbReference type="SUPFAM" id="SSF54106">
    <property type="entry name" value="LysM domain"/>
    <property type="match status" value="1"/>
</dbReference>
<dbReference type="InterPro" id="IPR018392">
    <property type="entry name" value="LysM"/>
</dbReference>
<evidence type="ECO:0000256" key="4">
    <source>
        <dbReference type="ARBA" id="ARBA00032108"/>
    </source>
</evidence>
<comment type="caution">
    <text evidence="6">The sequence shown here is derived from an EMBL/GenBank/DDBJ whole genome shotgun (WGS) entry which is preliminary data.</text>
</comment>
<dbReference type="PANTHER" id="PTHR33308">
    <property type="entry name" value="PEPTIDOGLYCAN HYDROLASE FLGJ"/>
    <property type="match status" value="1"/>
</dbReference>
<dbReference type="PANTHER" id="PTHR33308:SF9">
    <property type="entry name" value="PEPTIDOGLYCAN HYDROLASE FLGJ"/>
    <property type="match status" value="1"/>
</dbReference>
<dbReference type="Gene3D" id="3.10.350.10">
    <property type="entry name" value="LysM domain"/>
    <property type="match status" value="1"/>
</dbReference>
<proteinExistence type="predicted"/>
<dbReference type="RefSeq" id="WP_138931432.1">
    <property type="nucleotide sequence ID" value="NZ_SWMU01000002.1"/>
</dbReference>
<dbReference type="GO" id="GO:0004040">
    <property type="term" value="F:amidase activity"/>
    <property type="evidence" value="ECO:0007669"/>
    <property type="project" value="InterPro"/>
</dbReference>
<evidence type="ECO:0000256" key="1">
    <source>
        <dbReference type="ARBA" id="ARBA00022529"/>
    </source>
</evidence>
<evidence type="ECO:0000259" key="5">
    <source>
        <dbReference type="PROSITE" id="PS51782"/>
    </source>
</evidence>
<keyword evidence="2" id="KW-0081">Bacteriolytic enzyme</keyword>
<dbReference type="OrthoDB" id="977752at2"/>
<keyword evidence="3" id="KW-0378">Hydrolase</keyword>
<dbReference type="InterPro" id="IPR036779">
    <property type="entry name" value="LysM_dom_sf"/>
</dbReference>
<evidence type="ECO:0000313" key="6">
    <source>
        <dbReference type="EMBL" id="TKS56330.1"/>
    </source>
</evidence>
<dbReference type="InterPro" id="IPR051056">
    <property type="entry name" value="Glycosyl_Hydrolase_73"/>
</dbReference>
<dbReference type="CDD" id="cd00118">
    <property type="entry name" value="LysM"/>
    <property type="match status" value="1"/>
</dbReference>
<dbReference type="SMART" id="SM00257">
    <property type="entry name" value="LysM"/>
    <property type="match status" value="1"/>
</dbReference>
<dbReference type="Gene3D" id="1.10.530.10">
    <property type="match status" value="1"/>
</dbReference>
<keyword evidence="1" id="KW-0929">Antimicrobial</keyword>
<dbReference type="Proteomes" id="UP000306552">
    <property type="component" value="Unassembled WGS sequence"/>
</dbReference>
<evidence type="ECO:0000256" key="3">
    <source>
        <dbReference type="ARBA" id="ARBA00022801"/>
    </source>
</evidence>
<keyword evidence="7" id="KW-1185">Reference proteome</keyword>
<accession>A0A4U5TQ59</accession>
<dbReference type="AlphaFoldDB" id="A0A4U5TQ59"/>
<dbReference type="EMBL" id="SWMU01000002">
    <property type="protein sequence ID" value="TKS56330.1"/>
    <property type="molecule type" value="Genomic_DNA"/>
</dbReference>
<dbReference type="PROSITE" id="PS51257">
    <property type="entry name" value="PROKAR_LIPOPROTEIN"/>
    <property type="match status" value="1"/>
</dbReference>